<evidence type="ECO:0000313" key="2">
    <source>
        <dbReference type="EMBL" id="TCN86999.1"/>
    </source>
</evidence>
<dbReference type="InterPro" id="IPR036388">
    <property type="entry name" value="WH-like_DNA-bd_sf"/>
</dbReference>
<dbReference type="Pfam" id="PF01047">
    <property type="entry name" value="MarR"/>
    <property type="match status" value="1"/>
</dbReference>
<dbReference type="Proteomes" id="UP000294832">
    <property type="component" value="Unassembled WGS sequence"/>
</dbReference>
<dbReference type="OrthoDB" id="5296557at2"/>
<feature type="domain" description="HTH marR-type" evidence="1">
    <location>
        <begin position="1"/>
        <end position="134"/>
    </location>
</feature>
<dbReference type="SUPFAM" id="SSF46785">
    <property type="entry name" value="Winged helix' DNA-binding domain"/>
    <property type="match status" value="1"/>
</dbReference>
<dbReference type="PANTHER" id="PTHR33164:SF43">
    <property type="entry name" value="HTH-TYPE TRANSCRIPTIONAL REPRESSOR YETL"/>
    <property type="match status" value="1"/>
</dbReference>
<gene>
    <name evidence="2" type="ORF">EDC91_1051</name>
</gene>
<reference evidence="2 3" key="1">
    <citation type="submission" date="2019-03" db="EMBL/GenBank/DDBJ databases">
        <title>Freshwater and sediment microbial communities from various areas in North America, analyzing microbe dynamics in response to fracking.</title>
        <authorList>
            <person name="Lamendella R."/>
        </authorList>
    </citation>
    <scope>NUCLEOTIDE SEQUENCE [LARGE SCALE GENOMIC DNA]</scope>
    <source>
        <strain evidence="2 3">74A</strain>
    </source>
</reference>
<protein>
    <submittedName>
        <fullName evidence="2">DNA-binding MarR family transcriptional regulator</fullName>
    </submittedName>
</protein>
<dbReference type="InterPro" id="IPR039422">
    <property type="entry name" value="MarR/SlyA-like"/>
</dbReference>
<dbReference type="Gene3D" id="1.10.10.10">
    <property type="entry name" value="Winged helix-like DNA-binding domain superfamily/Winged helix DNA-binding domain"/>
    <property type="match status" value="1"/>
</dbReference>
<evidence type="ECO:0000259" key="1">
    <source>
        <dbReference type="PROSITE" id="PS50995"/>
    </source>
</evidence>
<comment type="caution">
    <text evidence="2">The sequence shown here is derived from an EMBL/GenBank/DDBJ whole genome shotgun (WGS) entry which is preliminary data.</text>
</comment>
<dbReference type="AlphaFoldDB" id="A0A4R2FH49"/>
<sequence>MQEKSGFIMVDILRMLSIAFQVHEKIADISLVQADVLKRADMTPGIRQVELAEQMRIQPAKLGRIVDQLAEMGLLERRKPTNDQRVNGLFVTSAASETLKIIGDVVDELWVPAWKNIDPQHVEIFRQVLLKIQHNLASHSDHPSIRRSTKPLLEG</sequence>
<dbReference type="InterPro" id="IPR000835">
    <property type="entry name" value="HTH_MarR-typ"/>
</dbReference>
<dbReference type="PROSITE" id="PS50995">
    <property type="entry name" value="HTH_MARR_2"/>
    <property type="match status" value="1"/>
</dbReference>
<evidence type="ECO:0000313" key="3">
    <source>
        <dbReference type="Proteomes" id="UP000294832"/>
    </source>
</evidence>
<dbReference type="SMART" id="SM00347">
    <property type="entry name" value="HTH_MARR"/>
    <property type="match status" value="1"/>
</dbReference>
<dbReference type="PANTHER" id="PTHR33164">
    <property type="entry name" value="TRANSCRIPTIONAL REGULATOR, MARR FAMILY"/>
    <property type="match status" value="1"/>
</dbReference>
<dbReference type="GO" id="GO:0006950">
    <property type="term" value="P:response to stress"/>
    <property type="evidence" value="ECO:0007669"/>
    <property type="project" value="TreeGrafter"/>
</dbReference>
<accession>A0A4R2FH49</accession>
<dbReference type="InterPro" id="IPR036390">
    <property type="entry name" value="WH_DNA-bd_sf"/>
</dbReference>
<dbReference type="GO" id="GO:0003700">
    <property type="term" value="F:DNA-binding transcription factor activity"/>
    <property type="evidence" value="ECO:0007669"/>
    <property type="project" value="InterPro"/>
</dbReference>
<organism evidence="2 3">
    <name type="scientific">Shewanella fodinae</name>
    <dbReference type="NCBI Taxonomy" id="552357"/>
    <lineage>
        <taxon>Bacteria</taxon>
        <taxon>Pseudomonadati</taxon>
        <taxon>Pseudomonadota</taxon>
        <taxon>Gammaproteobacteria</taxon>
        <taxon>Alteromonadales</taxon>
        <taxon>Shewanellaceae</taxon>
        <taxon>Shewanella</taxon>
    </lineage>
</organism>
<dbReference type="RefSeq" id="WP_133038177.1">
    <property type="nucleotide sequence ID" value="NZ_SLWF01000005.1"/>
</dbReference>
<keyword evidence="2" id="KW-0238">DNA-binding</keyword>
<dbReference type="GO" id="GO:0003677">
    <property type="term" value="F:DNA binding"/>
    <property type="evidence" value="ECO:0007669"/>
    <property type="project" value="UniProtKB-KW"/>
</dbReference>
<keyword evidence="3" id="KW-1185">Reference proteome</keyword>
<name>A0A4R2FH49_9GAMM</name>
<proteinExistence type="predicted"/>
<dbReference type="EMBL" id="SLWF01000005">
    <property type="protein sequence ID" value="TCN86999.1"/>
    <property type="molecule type" value="Genomic_DNA"/>
</dbReference>
<dbReference type="PRINTS" id="PR00598">
    <property type="entry name" value="HTHMARR"/>
</dbReference>